<dbReference type="RefSeq" id="WP_290319845.1">
    <property type="nucleotide sequence ID" value="NZ_JAUFPN010000197.1"/>
</dbReference>
<dbReference type="InterPro" id="IPR012533">
    <property type="entry name" value="YcnI-copper_dom"/>
</dbReference>
<dbReference type="EMBL" id="JAUFPN010000197">
    <property type="protein sequence ID" value="MDN3567782.1"/>
    <property type="molecule type" value="Genomic_DNA"/>
</dbReference>
<organism evidence="3 4">
    <name type="scientific">Paeniroseomonas aquatica</name>
    <dbReference type="NCBI Taxonomy" id="373043"/>
    <lineage>
        <taxon>Bacteria</taxon>
        <taxon>Pseudomonadati</taxon>
        <taxon>Pseudomonadota</taxon>
        <taxon>Alphaproteobacteria</taxon>
        <taxon>Acetobacterales</taxon>
        <taxon>Acetobacteraceae</taxon>
        <taxon>Paeniroseomonas</taxon>
    </lineage>
</organism>
<evidence type="ECO:0000313" key="3">
    <source>
        <dbReference type="EMBL" id="MDN3567782.1"/>
    </source>
</evidence>
<protein>
    <submittedName>
        <fullName evidence="3">YcnI family protein</fullName>
    </submittedName>
</protein>
<name>A0ABT8AD65_9PROT</name>
<gene>
    <name evidence="3" type="ORF">QWZ14_25670</name>
</gene>
<dbReference type="Pfam" id="PF07987">
    <property type="entry name" value="DUF1775"/>
    <property type="match status" value="1"/>
</dbReference>
<sequence length="183" mass="19175">MRPPFHAALLGGCLLAAPAFVPPAAAHVTLDPPQAAAGAYVRAAFRVPHGCAGAATERLTIRLPEGVVGARPMPKPGWTLAIARLPLEAPVPNGHGGMLSERVSEITWSGGPLPDEQYEEFVLMLHLGDRPGETLHLPAIQACAGGGTAAWAEIPEPGRRVTDYRMPAPSLRLLPARGRDGAQ</sequence>
<comment type="caution">
    <text evidence="3">The sequence shown here is derived from an EMBL/GenBank/DDBJ whole genome shotgun (WGS) entry which is preliminary data.</text>
</comment>
<dbReference type="CDD" id="cd08545">
    <property type="entry name" value="YcnI_like"/>
    <property type="match status" value="1"/>
</dbReference>
<feature type="domain" description="YncI copper-binding" evidence="2">
    <location>
        <begin position="27"/>
        <end position="173"/>
    </location>
</feature>
<evidence type="ECO:0000256" key="1">
    <source>
        <dbReference type="SAM" id="SignalP"/>
    </source>
</evidence>
<proteinExistence type="predicted"/>
<keyword evidence="4" id="KW-1185">Reference proteome</keyword>
<evidence type="ECO:0000259" key="2">
    <source>
        <dbReference type="Pfam" id="PF07987"/>
    </source>
</evidence>
<evidence type="ECO:0000313" key="4">
    <source>
        <dbReference type="Proteomes" id="UP001529369"/>
    </source>
</evidence>
<dbReference type="InterPro" id="IPR038507">
    <property type="entry name" value="YcnI-like_sf"/>
</dbReference>
<keyword evidence="1" id="KW-0732">Signal</keyword>
<accession>A0ABT8AD65</accession>
<dbReference type="Gene3D" id="2.60.40.2230">
    <property type="entry name" value="Uncharacterised protein YcnI-like PF07987, DUF1775"/>
    <property type="match status" value="1"/>
</dbReference>
<feature type="signal peptide" evidence="1">
    <location>
        <begin position="1"/>
        <end position="26"/>
    </location>
</feature>
<dbReference type="Proteomes" id="UP001529369">
    <property type="component" value="Unassembled WGS sequence"/>
</dbReference>
<feature type="chain" id="PRO_5046747099" evidence="1">
    <location>
        <begin position="27"/>
        <end position="183"/>
    </location>
</feature>
<reference evidence="4" key="1">
    <citation type="journal article" date="2019" name="Int. J. Syst. Evol. Microbiol.">
        <title>The Global Catalogue of Microorganisms (GCM) 10K type strain sequencing project: providing services to taxonomists for standard genome sequencing and annotation.</title>
        <authorList>
            <consortium name="The Broad Institute Genomics Platform"/>
            <consortium name="The Broad Institute Genome Sequencing Center for Infectious Disease"/>
            <person name="Wu L."/>
            <person name="Ma J."/>
        </authorList>
    </citation>
    <scope>NUCLEOTIDE SEQUENCE [LARGE SCALE GENOMIC DNA]</scope>
    <source>
        <strain evidence="4">CECT 7131</strain>
    </source>
</reference>